<organism evidence="1 2">
    <name type="scientific">Sphingomonas quercus</name>
    <dbReference type="NCBI Taxonomy" id="2842451"/>
    <lineage>
        <taxon>Bacteria</taxon>
        <taxon>Pseudomonadati</taxon>
        <taxon>Pseudomonadota</taxon>
        <taxon>Alphaproteobacteria</taxon>
        <taxon>Sphingomonadales</taxon>
        <taxon>Sphingomonadaceae</taxon>
        <taxon>Sphingomonas</taxon>
    </lineage>
</organism>
<reference evidence="1 2" key="1">
    <citation type="submission" date="2021-06" db="EMBL/GenBank/DDBJ databases">
        <title>Sphingomonas sp. XMGL2, whole genome shotgun sequencing project.</title>
        <authorList>
            <person name="Zhao G."/>
            <person name="Shen L."/>
        </authorList>
    </citation>
    <scope>NUCLEOTIDE SEQUENCE [LARGE SCALE GENOMIC DNA]</scope>
    <source>
        <strain evidence="1 2">XMGL2</strain>
    </source>
</reference>
<keyword evidence="1" id="KW-0808">Transferase</keyword>
<dbReference type="EMBL" id="JAHKRT010000006">
    <property type="protein sequence ID" value="MBU3078665.1"/>
    <property type="molecule type" value="Genomic_DNA"/>
</dbReference>
<keyword evidence="1" id="KW-0489">Methyltransferase</keyword>
<keyword evidence="2" id="KW-1185">Reference proteome</keyword>
<gene>
    <name evidence="1" type="ORF">KOF26_12385</name>
</gene>
<comment type="caution">
    <text evidence="1">The sequence shown here is derived from an EMBL/GenBank/DDBJ whole genome shotgun (WGS) entry which is preliminary data.</text>
</comment>
<name>A0ABS6BK64_9SPHN</name>
<proteinExistence type="predicted"/>
<accession>A0ABS6BK64</accession>
<dbReference type="RefSeq" id="WP_216325257.1">
    <property type="nucleotide sequence ID" value="NZ_JAHKRT010000006.1"/>
</dbReference>
<sequence>MNFQSAAALAPAPVFGESNTRAYEVKGFVGRDLARKVEPREVRDVVAAGAHPFKIVSFYTANNEYAEHAARLRATLDQFGLDYVLHPIDATARWEHVCAYKAEFILAQWEASDHPIVWIDADATVEALPELFSALAADVALHKWTWNHAEHDRGWEFCSGTLYFGKTELARDLLKQWVLRCKADPLTWDQVHLSSAWCDVSSVKPLKTSWLPRSYLHIDGAPGAEPAVIRHWQASRAARATGAKVEHESARITEQGARDRRDNRLWRTPEEAFWIQEGVDHIIPGKGYEFPEGFDVGAALGRALGGTFPVLEIGCGIGRIASLFTPEGYTGVDVNPNSLRQAREYLPGHSFRIHDHGYQYPEAPALLFYTVLLHVADEAILPLLVEAVKGRQRVVIAELMDQRWRRDGNPPVFNRDPELYIYLMNELGFRLADYAKHEYSHYNRAPWNVGKDSRITFLAFDRK</sequence>
<dbReference type="GO" id="GO:0008168">
    <property type="term" value="F:methyltransferase activity"/>
    <property type="evidence" value="ECO:0007669"/>
    <property type="project" value="UniProtKB-KW"/>
</dbReference>
<evidence type="ECO:0000313" key="2">
    <source>
        <dbReference type="Proteomes" id="UP000776276"/>
    </source>
</evidence>
<evidence type="ECO:0000313" key="1">
    <source>
        <dbReference type="EMBL" id="MBU3078665.1"/>
    </source>
</evidence>
<dbReference type="GO" id="GO:0032259">
    <property type="term" value="P:methylation"/>
    <property type="evidence" value="ECO:0007669"/>
    <property type="project" value="UniProtKB-KW"/>
</dbReference>
<protein>
    <submittedName>
        <fullName evidence="1">Class I SAM-dependent methyltransferase</fullName>
    </submittedName>
</protein>
<dbReference type="Proteomes" id="UP000776276">
    <property type="component" value="Unassembled WGS sequence"/>
</dbReference>